<proteinExistence type="predicted"/>
<dbReference type="EMBL" id="ANAH02000027">
    <property type="protein sequence ID" value="EPX58047.1"/>
    <property type="molecule type" value="Genomic_DNA"/>
</dbReference>
<gene>
    <name evidence="1" type="ORF">D187_004336</name>
</gene>
<dbReference type="AlphaFoldDB" id="S9P756"/>
<protein>
    <submittedName>
        <fullName evidence="1">NAD-dependent epimerase/dehydratase</fullName>
    </submittedName>
</protein>
<comment type="caution">
    <text evidence="1">The sequence shown here is derived from an EMBL/GenBank/DDBJ whole genome shotgun (WGS) entry which is preliminary data.</text>
</comment>
<dbReference type="SUPFAM" id="SSF51735">
    <property type="entry name" value="NAD(P)-binding Rossmann-fold domains"/>
    <property type="match status" value="1"/>
</dbReference>
<name>S9P756_CYSF2</name>
<organism evidence="1 2">
    <name type="scientific">Cystobacter fuscus (strain ATCC 25194 / DSM 2262 / NBRC 100088 / M29)</name>
    <dbReference type="NCBI Taxonomy" id="1242864"/>
    <lineage>
        <taxon>Bacteria</taxon>
        <taxon>Pseudomonadati</taxon>
        <taxon>Myxococcota</taxon>
        <taxon>Myxococcia</taxon>
        <taxon>Myxococcales</taxon>
        <taxon>Cystobacterineae</taxon>
        <taxon>Archangiaceae</taxon>
        <taxon>Cystobacter</taxon>
    </lineage>
</organism>
<dbReference type="Proteomes" id="UP000011682">
    <property type="component" value="Unassembled WGS sequence"/>
</dbReference>
<evidence type="ECO:0000313" key="2">
    <source>
        <dbReference type="Proteomes" id="UP000011682"/>
    </source>
</evidence>
<sequence>MEGTNKAFIGAARLYRLAVESVPPGTVLHGTAEEGISMRTVAEAIAQGTGVPTKSVPTAKAGAHFGWMSMVVGLDNRASSQATRELLGWKPEQPGLLEDMRAQYF</sequence>
<accession>S9P756</accession>
<dbReference type="Gene3D" id="3.40.50.720">
    <property type="entry name" value="NAD(P)-binding Rossmann-like Domain"/>
    <property type="match status" value="1"/>
</dbReference>
<dbReference type="RefSeq" id="WP_002629255.1">
    <property type="nucleotide sequence ID" value="NZ_ANAH02000027.1"/>
</dbReference>
<dbReference type="eggNOG" id="COG0451">
    <property type="taxonomic scope" value="Bacteria"/>
</dbReference>
<reference evidence="1" key="1">
    <citation type="submission" date="2013-05" db="EMBL/GenBank/DDBJ databases">
        <title>Genome assembly of Cystobacter fuscus DSM 2262.</title>
        <authorList>
            <person name="Sharma G."/>
            <person name="Khatri I."/>
            <person name="Kaur C."/>
            <person name="Mayilraj S."/>
            <person name="Subramanian S."/>
        </authorList>
    </citation>
    <scope>NUCLEOTIDE SEQUENCE [LARGE SCALE GENOMIC DNA]</scope>
    <source>
        <strain evidence="1">DSM 2262</strain>
    </source>
</reference>
<dbReference type="InterPro" id="IPR036291">
    <property type="entry name" value="NAD(P)-bd_dom_sf"/>
</dbReference>
<evidence type="ECO:0000313" key="1">
    <source>
        <dbReference type="EMBL" id="EPX58047.1"/>
    </source>
</evidence>
<keyword evidence="2" id="KW-1185">Reference proteome</keyword>
<dbReference type="OrthoDB" id="9814124at2"/>